<feature type="region of interest" description="Disordered" evidence="1">
    <location>
        <begin position="46"/>
        <end position="94"/>
    </location>
</feature>
<feature type="non-terminal residue" evidence="2">
    <location>
        <position position="94"/>
    </location>
</feature>
<evidence type="ECO:0000256" key="1">
    <source>
        <dbReference type="SAM" id="MobiDB-lite"/>
    </source>
</evidence>
<feature type="compositionally biased region" description="Gly residues" evidence="1">
    <location>
        <begin position="51"/>
        <end position="60"/>
    </location>
</feature>
<organism evidence="2">
    <name type="scientific">Phytophthora nicotianae</name>
    <name type="common">Potato buckeye rot agent</name>
    <name type="synonym">Phytophthora parasitica</name>
    <dbReference type="NCBI Taxonomy" id="4792"/>
    <lineage>
        <taxon>Eukaryota</taxon>
        <taxon>Sar</taxon>
        <taxon>Stramenopiles</taxon>
        <taxon>Oomycota</taxon>
        <taxon>Peronosporomycetes</taxon>
        <taxon>Peronosporales</taxon>
        <taxon>Peronosporaceae</taxon>
        <taxon>Phytophthora</taxon>
    </lineage>
</organism>
<accession>W2NEQ6</accession>
<feature type="compositionally biased region" description="Basic and acidic residues" evidence="1">
    <location>
        <begin position="85"/>
        <end position="94"/>
    </location>
</feature>
<evidence type="ECO:0000313" key="2">
    <source>
        <dbReference type="EMBL" id="ETM46388.1"/>
    </source>
</evidence>
<dbReference type="Proteomes" id="UP000054532">
    <property type="component" value="Unassembled WGS sequence"/>
</dbReference>
<dbReference type="AlphaFoldDB" id="W2NEQ6"/>
<proteinExistence type="predicted"/>
<protein>
    <submittedName>
        <fullName evidence="2">Uncharacterized protein</fullName>
    </submittedName>
</protein>
<dbReference type="EMBL" id="KI692897">
    <property type="protein sequence ID" value="ETM46388.1"/>
    <property type="molecule type" value="Genomic_DNA"/>
</dbReference>
<sequence length="94" mass="9659">MVIAFGLARGGMAAHWHSDRTVGGSQLRKVGRIGTNFMAKAGCDVVPPGPGDGDGGGGGSNDDSDYSIAAKTMTTPVPMTSVDDDQQRRHGRGD</sequence>
<gene>
    <name evidence="2" type="ORF">L914_08699</name>
</gene>
<name>W2NEQ6_PHYNI</name>
<reference evidence="2" key="1">
    <citation type="submission" date="2013-11" db="EMBL/GenBank/DDBJ databases">
        <title>The Genome Sequence of Phytophthora parasitica IAC_01/95.</title>
        <authorList>
            <consortium name="The Broad Institute Genomics Platform"/>
            <person name="Russ C."/>
            <person name="Tyler B."/>
            <person name="Panabieres F."/>
            <person name="Shan W."/>
            <person name="Tripathy S."/>
            <person name="Grunwald N."/>
            <person name="Machado M."/>
            <person name="Johnson C.S."/>
            <person name="Arredondo F."/>
            <person name="Hong C."/>
            <person name="Coffey M."/>
            <person name="Young S.K."/>
            <person name="Zeng Q."/>
            <person name="Gargeya S."/>
            <person name="Fitzgerald M."/>
            <person name="Abouelleil A."/>
            <person name="Alvarado L."/>
            <person name="Chapman S.B."/>
            <person name="Gainer-Dewar J."/>
            <person name="Goldberg J."/>
            <person name="Griggs A."/>
            <person name="Gujja S."/>
            <person name="Hansen M."/>
            <person name="Howarth C."/>
            <person name="Imamovic A."/>
            <person name="Ireland A."/>
            <person name="Larimer J."/>
            <person name="McCowan C."/>
            <person name="Murphy C."/>
            <person name="Pearson M."/>
            <person name="Poon T.W."/>
            <person name="Priest M."/>
            <person name="Roberts A."/>
            <person name="Saif S."/>
            <person name="Shea T."/>
            <person name="Sykes S."/>
            <person name="Wortman J."/>
            <person name="Nusbaum C."/>
            <person name="Birren B."/>
        </authorList>
    </citation>
    <scope>NUCLEOTIDE SEQUENCE [LARGE SCALE GENOMIC DNA]</scope>
    <source>
        <strain evidence="2">IAC_01/95</strain>
    </source>
</reference>